<evidence type="ECO:0000256" key="3">
    <source>
        <dbReference type="ARBA" id="ARBA00022514"/>
    </source>
</evidence>
<comment type="catalytic activity">
    <reaction evidence="6">
        <text>3-phenylpyruvate = enol-phenylpyruvate</text>
        <dbReference type="Rhea" id="RHEA:17097"/>
        <dbReference type="ChEBI" id="CHEBI:16815"/>
        <dbReference type="ChEBI" id="CHEBI:18005"/>
        <dbReference type="EC" id="5.3.2.1"/>
    </reaction>
</comment>
<comment type="caution">
    <text evidence="13">The sequence shown here is derived from an EMBL/GenBank/DDBJ whole genome shotgun (WGS) entry which is preliminary data.</text>
</comment>
<evidence type="ECO:0000256" key="11">
    <source>
        <dbReference type="ARBA" id="ARBA00041912"/>
    </source>
</evidence>
<evidence type="ECO:0000256" key="8">
    <source>
        <dbReference type="ARBA" id="ARBA00038932"/>
    </source>
</evidence>
<evidence type="ECO:0000256" key="1">
    <source>
        <dbReference type="ARBA" id="ARBA00004613"/>
    </source>
</evidence>
<evidence type="ECO:0000256" key="2">
    <source>
        <dbReference type="ARBA" id="ARBA00005851"/>
    </source>
</evidence>
<proteinExistence type="inferred from homology"/>
<name>A0A8K1CN69_PYTOL</name>
<evidence type="ECO:0000256" key="4">
    <source>
        <dbReference type="ARBA" id="ARBA00022525"/>
    </source>
</evidence>
<gene>
    <name evidence="13" type="ORF">Poli38472_008005</name>
</gene>
<accession>A0A8K1CN69</accession>
<dbReference type="PANTHER" id="PTHR11954">
    <property type="entry name" value="D-DOPACHROME DECARBOXYLASE"/>
    <property type="match status" value="1"/>
</dbReference>
<keyword evidence="14" id="KW-1185">Reference proteome</keyword>
<evidence type="ECO:0000313" key="14">
    <source>
        <dbReference type="Proteomes" id="UP000794436"/>
    </source>
</evidence>
<dbReference type="SUPFAM" id="SSF55331">
    <property type="entry name" value="Tautomerase/MIF"/>
    <property type="match status" value="1"/>
</dbReference>
<dbReference type="EMBL" id="SPLM01000037">
    <property type="protein sequence ID" value="TMW65363.1"/>
    <property type="molecule type" value="Genomic_DNA"/>
</dbReference>
<evidence type="ECO:0000256" key="7">
    <source>
        <dbReference type="ARBA" id="ARBA00036823"/>
    </source>
</evidence>
<evidence type="ECO:0000256" key="10">
    <source>
        <dbReference type="ARBA" id="ARBA00041631"/>
    </source>
</evidence>
<comment type="catalytic activity">
    <reaction evidence="7">
        <text>L-dopachrome = 5,6-dihydroxyindole-2-carboxylate</text>
        <dbReference type="Rhea" id="RHEA:13041"/>
        <dbReference type="ChEBI" id="CHEBI:16875"/>
        <dbReference type="ChEBI" id="CHEBI:57509"/>
        <dbReference type="EC" id="5.3.3.12"/>
    </reaction>
</comment>
<keyword evidence="5" id="KW-0413">Isomerase</keyword>
<dbReference type="Gene3D" id="3.30.429.10">
    <property type="entry name" value="Macrophage Migration Inhibitory Factor"/>
    <property type="match status" value="1"/>
</dbReference>
<evidence type="ECO:0000256" key="12">
    <source>
        <dbReference type="ARBA" id="ARBA00042730"/>
    </source>
</evidence>
<dbReference type="AlphaFoldDB" id="A0A8K1CN69"/>
<dbReference type="InterPro" id="IPR014347">
    <property type="entry name" value="Tautomerase/MIF_sf"/>
</dbReference>
<dbReference type="Proteomes" id="UP000794436">
    <property type="component" value="Unassembled WGS sequence"/>
</dbReference>
<reference evidence="13" key="1">
    <citation type="submission" date="2019-03" db="EMBL/GenBank/DDBJ databases">
        <title>Long read genome sequence of the mycoparasitic Pythium oligandrum ATCC 38472 isolated from sugarbeet rhizosphere.</title>
        <authorList>
            <person name="Gaulin E."/>
        </authorList>
    </citation>
    <scope>NUCLEOTIDE SEQUENCE</scope>
    <source>
        <strain evidence="13">ATCC 38472_TT</strain>
    </source>
</reference>
<evidence type="ECO:0000256" key="5">
    <source>
        <dbReference type="ARBA" id="ARBA00023235"/>
    </source>
</evidence>
<keyword evidence="4" id="KW-0964">Secreted</keyword>
<dbReference type="EC" id="5.3.2.1" evidence="9"/>
<evidence type="ECO:0000313" key="13">
    <source>
        <dbReference type="EMBL" id="TMW65363.1"/>
    </source>
</evidence>
<dbReference type="Pfam" id="PF01187">
    <property type="entry name" value="MIF"/>
    <property type="match status" value="1"/>
</dbReference>
<organism evidence="13 14">
    <name type="scientific">Pythium oligandrum</name>
    <name type="common">Mycoparasitic fungus</name>
    <dbReference type="NCBI Taxonomy" id="41045"/>
    <lineage>
        <taxon>Eukaryota</taxon>
        <taxon>Sar</taxon>
        <taxon>Stramenopiles</taxon>
        <taxon>Oomycota</taxon>
        <taxon>Peronosporomycetes</taxon>
        <taxon>Pythiales</taxon>
        <taxon>Pythiaceae</taxon>
        <taxon>Pythium</taxon>
    </lineage>
</organism>
<dbReference type="OrthoDB" id="255819at2759"/>
<comment type="subcellular location">
    <subcellularLocation>
        <location evidence="1">Secreted</location>
    </subcellularLocation>
</comment>
<dbReference type="GO" id="GO:0004167">
    <property type="term" value="F:dopachrome isomerase activity"/>
    <property type="evidence" value="ECO:0007669"/>
    <property type="project" value="UniProtKB-EC"/>
</dbReference>
<dbReference type="GO" id="GO:0005615">
    <property type="term" value="C:extracellular space"/>
    <property type="evidence" value="ECO:0007669"/>
    <property type="project" value="UniProtKB-KW"/>
</dbReference>
<keyword evidence="3" id="KW-0202">Cytokine</keyword>
<dbReference type="GO" id="GO:0005125">
    <property type="term" value="F:cytokine activity"/>
    <property type="evidence" value="ECO:0007669"/>
    <property type="project" value="UniProtKB-KW"/>
</dbReference>
<dbReference type="EC" id="5.3.3.12" evidence="8"/>
<evidence type="ECO:0000256" key="9">
    <source>
        <dbReference type="ARBA" id="ARBA00039086"/>
    </source>
</evidence>
<protein>
    <recommendedName>
        <fullName evidence="12">L-dopachrome isomerase</fullName>
        <ecNumber evidence="9">5.3.2.1</ecNumber>
        <ecNumber evidence="8">5.3.3.12</ecNumber>
    </recommendedName>
    <alternativeName>
        <fullName evidence="10">L-dopachrome tautomerase</fullName>
    </alternativeName>
    <alternativeName>
        <fullName evidence="11">Phenylpyruvate tautomerase</fullName>
    </alternativeName>
</protein>
<dbReference type="InterPro" id="IPR001398">
    <property type="entry name" value="Macrophage_inhib_fac"/>
</dbReference>
<sequence length="115" mass="12207">MPYAVVTSNVAEASVDYEGALLAISKAVSTALGKPETYVMVQLNLGARMAFHGTLEPCAMIAIHSIGKIDPTSNAKTAAQLTETVSKALNVPVGRIFMNFDDVERSNWAMGGNTF</sequence>
<evidence type="ECO:0000256" key="6">
    <source>
        <dbReference type="ARBA" id="ARBA00036735"/>
    </source>
</evidence>
<dbReference type="GO" id="GO:0050178">
    <property type="term" value="F:phenylpyruvate tautomerase activity"/>
    <property type="evidence" value="ECO:0007669"/>
    <property type="project" value="UniProtKB-EC"/>
</dbReference>
<dbReference type="PANTHER" id="PTHR11954:SF6">
    <property type="entry name" value="MACROPHAGE MIGRATION INHIBITORY FACTOR"/>
    <property type="match status" value="1"/>
</dbReference>
<comment type="similarity">
    <text evidence="2">Belongs to the MIF family.</text>
</comment>